<protein>
    <recommendedName>
        <fullName evidence="3">RHS repeat protein</fullName>
    </recommendedName>
</protein>
<accession>A0A7J4XF96</accession>
<dbReference type="Proteomes" id="UP000422221">
    <property type="component" value="Unassembled WGS sequence"/>
</dbReference>
<gene>
    <name evidence="1" type="ORF">F3F73_17700</name>
</gene>
<sequence>MVNNHFKYVLLLLLINTQIHLSAQDSEYDFSAYNKRNIKVESPNAIGMMQYGNNPVDLSRGTISQQIALYHYEDADFKLPINISYSNNGYKVNQLSGPLGLGWRLNAGGCITRQVHGQVDEFMDKDLGIGFYFLHKLGYDKIDYLDQVKNAQDKKDYRPYLIVAPDLKKYDPEPDEFHFSFMGYEGNFIFGYKNKTHIYDTNISSTNIKIKGDIYTFSISVGDGYEHLFTPKEYMATIDHKEITVSWMLTKVTAPNGRTILFDYDTYSAHNAGAHHALAEYMLPTGDIVYNDAGDCGREVSTGPNHDEWVKRPQISMCYLRRIYIADGIEIKFDYINQDDIDGGSPLKHSLRLLKEINTFTPSETIPLKKCSFDFLFYQNDFFLSALQVQGEGKYTMEYNKACGMPYMGTHSSDHWGYYNGKPNSTLADFIPKTVYDNLENETIVSTQRDPDASFARVGMLEKITYPTGGYTRYEYEANTYSRLVDRRNEGQTNMIFDMLVNKESDCETGGLRIKRIVDYTQDGKFNERTFSYQESNGKSSGLLLYMPRYKFLYSGDLEMTCPYRSTRKESTVNVLNNVPPIGTHIMYRRATETKSDHSTVEYIFDTYENNRDITSPLERTENEIKYYPSADHYIKGNRDYVNYLFRDVPTNYSRLGHLLYKRYYKYENAPDWVREERYDYSYTYPIADTIRLYKYAMDATYPYIKYVTNTVLLEKYVFDNYNNTETKYEYNSKDQLIQKTERIKNDRHLIHRYTYVNDLKNLSEAEAYMKSINMIHAPIEHSVSLKNGASESIIEKQMIEYKKLGNFVKPYRQKVLINGAYEVREEYLYDRIGNVSQTKFKDGTVVCQLWGYGGRYCVATILNADLSTINNLPSIRNVSFPISGALTATQVDELYNLPNTQVEIYEYKPNVGMTLRKDSRKLDTIFEYDADNRLQRTINSDMMEEYDIHIISDPHTKK</sequence>
<proteinExistence type="predicted"/>
<evidence type="ECO:0000313" key="2">
    <source>
        <dbReference type="Proteomes" id="UP000422221"/>
    </source>
</evidence>
<reference evidence="1 2" key="1">
    <citation type="journal article" date="2019" name="Nat. Med.">
        <title>A library of human gut bacterial isolates paired with longitudinal multiomics data enables mechanistic microbiome research.</title>
        <authorList>
            <person name="Poyet M."/>
            <person name="Groussin M."/>
            <person name="Gibbons S.M."/>
            <person name="Avila-Pacheco J."/>
            <person name="Jiang X."/>
            <person name="Kearney S.M."/>
            <person name="Perrotta A.R."/>
            <person name="Berdy B."/>
            <person name="Zhao S."/>
            <person name="Lieberman T.D."/>
            <person name="Swanson P.K."/>
            <person name="Smith M."/>
            <person name="Roesemann S."/>
            <person name="Alexander J.E."/>
            <person name="Rich S.A."/>
            <person name="Livny J."/>
            <person name="Vlamakis H."/>
            <person name="Clish C."/>
            <person name="Bullock K."/>
            <person name="Deik A."/>
            <person name="Scott J."/>
            <person name="Pierce K.A."/>
            <person name="Xavier R.J."/>
            <person name="Alm E.J."/>
        </authorList>
    </citation>
    <scope>NUCLEOTIDE SEQUENCE [LARGE SCALE GENOMIC DNA]</scope>
    <source>
        <strain evidence="1 2">BIOML-A10</strain>
    </source>
</reference>
<evidence type="ECO:0000313" key="1">
    <source>
        <dbReference type="EMBL" id="KAA3760702.1"/>
    </source>
</evidence>
<dbReference type="AlphaFoldDB" id="A0A7J4XF96"/>
<evidence type="ECO:0008006" key="3">
    <source>
        <dbReference type="Google" id="ProtNLM"/>
    </source>
</evidence>
<name>A0A7J4XF96_9BACE</name>
<dbReference type="EMBL" id="VWMK01000019">
    <property type="protein sequence ID" value="KAA3760702.1"/>
    <property type="molecule type" value="Genomic_DNA"/>
</dbReference>
<organism evidence="1 2">
    <name type="scientific">Bacteroides salyersiae</name>
    <dbReference type="NCBI Taxonomy" id="291644"/>
    <lineage>
        <taxon>Bacteria</taxon>
        <taxon>Pseudomonadati</taxon>
        <taxon>Bacteroidota</taxon>
        <taxon>Bacteroidia</taxon>
        <taxon>Bacteroidales</taxon>
        <taxon>Bacteroidaceae</taxon>
        <taxon>Bacteroides</taxon>
    </lineage>
</organism>
<dbReference type="RefSeq" id="WP_130059578.1">
    <property type="nucleotide sequence ID" value="NZ_RCXT01000015.1"/>
</dbReference>
<comment type="caution">
    <text evidence="1">The sequence shown here is derived from an EMBL/GenBank/DDBJ whole genome shotgun (WGS) entry which is preliminary data.</text>
</comment>